<reference evidence="1" key="1">
    <citation type="submission" date="2022-01" db="EMBL/GenBank/DDBJ databases">
        <title>Genome sequnece data of strain Bradyrhizobium sp. nov.</title>
        <authorList>
            <person name="Zhang J."/>
        </authorList>
    </citation>
    <scope>NUCLEOTIDE SEQUENCE</scope>
    <source>
        <strain evidence="1">WYCCWR 12774</strain>
    </source>
</reference>
<name>A0ABS9M1F4_9BRAD</name>
<sequence>MTKGLQDKIMEVLANFPSYEQTTVGDLSGWAMPGDIRKQLGRENTAATRVALSKALKRLHERGLVARASGEIAAVGQAFRYVRITDPKNAGAGNTKPGLIAQRAKRVFKPRPRAKIASALEFGLKAKT</sequence>
<organism evidence="1 2">
    <name type="scientific">Bradyrhizobium zhengyangense</name>
    <dbReference type="NCBI Taxonomy" id="2911009"/>
    <lineage>
        <taxon>Bacteria</taxon>
        <taxon>Pseudomonadati</taxon>
        <taxon>Pseudomonadota</taxon>
        <taxon>Alphaproteobacteria</taxon>
        <taxon>Hyphomicrobiales</taxon>
        <taxon>Nitrobacteraceae</taxon>
        <taxon>Bradyrhizobium</taxon>
    </lineage>
</organism>
<gene>
    <name evidence="1" type="ORF">L6637_39960</name>
</gene>
<comment type="caution">
    <text evidence="1">The sequence shown here is derived from an EMBL/GenBank/DDBJ whole genome shotgun (WGS) entry which is preliminary data.</text>
</comment>
<keyword evidence="2" id="KW-1185">Reference proteome</keyword>
<evidence type="ECO:0000313" key="2">
    <source>
        <dbReference type="Proteomes" id="UP001139012"/>
    </source>
</evidence>
<protein>
    <recommendedName>
        <fullName evidence="3">MarR family transcriptional regulator</fullName>
    </recommendedName>
</protein>
<dbReference type="Proteomes" id="UP001139012">
    <property type="component" value="Unassembled WGS sequence"/>
</dbReference>
<dbReference type="EMBL" id="JAKLUA010000033">
    <property type="protein sequence ID" value="MCG2673093.1"/>
    <property type="molecule type" value="Genomic_DNA"/>
</dbReference>
<dbReference type="RefSeq" id="WP_237874178.1">
    <property type="nucleotide sequence ID" value="NZ_JAKLUA010000033.1"/>
</dbReference>
<evidence type="ECO:0008006" key="3">
    <source>
        <dbReference type="Google" id="ProtNLM"/>
    </source>
</evidence>
<evidence type="ECO:0000313" key="1">
    <source>
        <dbReference type="EMBL" id="MCG2673093.1"/>
    </source>
</evidence>
<proteinExistence type="predicted"/>
<accession>A0ABS9M1F4</accession>